<keyword evidence="2" id="KW-1185">Reference proteome</keyword>
<reference evidence="2" key="1">
    <citation type="journal article" date="2012" name="Science">
        <title>The Paleozoic origin of enzymatic lignin decomposition reconstructed from 31 fungal genomes.</title>
        <authorList>
            <person name="Floudas D."/>
            <person name="Binder M."/>
            <person name="Riley R."/>
            <person name="Barry K."/>
            <person name="Blanchette R.A."/>
            <person name="Henrissat B."/>
            <person name="Martinez A.T."/>
            <person name="Otillar R."/>
            <person name="Spatafora J.W."/>
            <person name="Yadav J.S."/>
            <person name="Aerts A."/>
            <person name="Benoit I."/>
            <person name="Boyd A."/>
            <person name="Carlson A."/>
            <person name="Copeland A."/>
            <person name="Coutinho P.M."/>
            <person name="de Vries R.P."/>
            <person name="Ferreira P."/>
            <person name="Findley K."/>
            <person name="Foster B."/>
            <person name="Gaskell J."/>
            <person name="Glotzer D."/>
            <person name="Gorecki P."/>
            <person name="Heitman J."/>
            <person name="Hesse C."/>
            <person name="Hori C."/>
            <person name="Igarashi K."/>
            <person name="Jurgens J.A."/>
            <person name="Kallen N."/>
            <person name="Kersten P."/>
            <person name="Kohler A."/>
            <person name="Kuees U."/>
            <person name="Kumar T.K.A."/>
            <person name="Kuo A."/>
            <person name="LaButti K."/>
            <person name="Larrondo L.F."/>
            <person name="Lindquist E."/>
            <person name="Ling A."/>
            <person name="Lombard V."/>
            <person name="Lucas S."/>
            <person name="Lundell T."/>
            <person name="Martin R."/>
            <person name="McLaughlin D.J."/>
            <person name="Morgenstern I."/>
            <person name="Morin E."/>
            <person name="Murat C."/>
            <person name="Nagy L.G."/>
            <person name="Nolan M."/>
            <person name="Ohm R.A."/>
            <person name="Patyshakuliyeva A."/>
            <person name="Rokas A."/>
            <person name="Ruiz-Duenas F.J."/>
            <person name="Sabat G."/>
            <person name="Salamov A."/>
            <person name="Samejima M."/>
            <person name="Schmutz J."/>
            <person name="Slot J.C."/>
            <person name="St John F."/>
            <person name="Stenlid J."/>
            <person name="Sun H."/>
            <person name="Sun S."/>
            <person name="Syed K."/>
            <person name="Tsang A."/>
            <person name="Wiebenga A."/>
            <person name="Young D."/>
            <person name="Pisabarro A."/>
            <person name="Eastwood D.C."/>
            <person name="Martin F."/>
            <person name="Cullen D."/>
            <person name="Grigoriev I.V."/>
            <person name="Hibbett D.S."/>
        </authorList>
    </citation>
    <scope>NUCLEOTIDE SEQUENCE [LARGE SCALE GENOMIC DNA]</scope>
    <source>
        <strain evidence="2">HHB-11173 SS5</strain>
    </source>
</reference>
<dbReference type="HOGENOM" id="CLU_2251424_0_0_1"/>
<sequence>MGLKDKAYKSIQRDVNKVVSQWLHHAHTVSKQPAGAVERAKHQLIELRPEFVNKYEDAWPLDDLISRRLAYTAREIKKGISKPQDPAFHDNVKSLPAQSILGAL</sequence>
<proteinExistence type="predicted"/>
<evidence type="ECO:0000313" key="1">
    <source>
        <dbReference type="EMBL" id="EIN03447.1"/>
    </source>
</evidence>
<organism evidence="1 2">
    <name type="scientific">Punctularia strigosozonata (strain HHB-11173)</name>
    <name type="common">White-rot fungus</name>
    <dbReference type="NCBI Taxonomy" id="741275"/>
    <lineage>
        <taxon>Eukaryota</taxon>
        <taxon>Fungi</taxon>
        <taxon>Dikarya</taxon>
        <taxon>Basidiomycota</taxon>
        <taxon>Agaricomycotina</taxon>
        <taxon>Agaricomycetes</taxon>
        <taxon>Corticiales</taxon>
        <taxon>Punctulariaceae</taxon>
        <taxon>Punctularia</taxon>
    </lineage>
</organism>
<dbReference type="EMBL" id="JH687564">
    <property type="protein sequence ID" value="EIN03447.1"/>
    <property type="molecule type" value="Genomic_DNA"/>
</dbReference>
<evidence type="ECO:0000313" key="2">
    <source>
        <dbReference type="Proteomes" id="UP000054196"/>
    </source>
</evidence>
<dbReference type="GeneID" id="18880337"/>
<dbReference type="KEGG" id="psq:PUNSTDRAFT_139538"/>
<dbReference type="RefSeq" id="XP_007389314.1">
    <property type="nucleotide sequence ID" value="XM_007389252.1"/>
</dbReference>
<gene>
    <name evidence="1" type="ORF">PUNSTDRAFT_139538</name>
</gene>
<dbReference type="OrthoDB" id="2804180at2759"/>
<dbReference type="Proteomes" id="UP000054196">
    <property type="component" value="Unassembled WGS sequence"/>
</dbReference>
<dbReference type="AlphaFoldDB" id="R7S0X5"/>
<name>R7S0X5_PUNST</name>
<accession>R7S0X5</accession>
<protein>
    <submittedName>
        <fullName evidence="1">Uncharacterized protein</fullName>
    </submittedName>
</protein>